<dbReference type="Proteomes" id="UP000524450">
    <property type="component" value="Unassembled WGS sequence"/>
</dbReference>
<feature type="domain" description="PilY1 beta-propeller" evidence="3">
    <location>
        <begin position="902"/>
        <end position="1262"/>
    </location>
</feature>
<accession>A0A840FJ69</accession>
<sequence length="1455" mass="155050">MTTFSSHPRPWFKRPRVLAQLALPLAAAALLAVSIAGSRTTAPDIRPIALASEPLYATTSGDKPALTLALSVEFPTVGAQYTAGGTSDNTYSNLNEYIGYYDANACYAYNDAPNETPAAGLKASDYKRFDRIQSSTRTDRMCEDGFSGNFLNWASSSAIDMLRLALSGGDRYIDTSDLTILQRAVLPNGDPTCMWNTTNFPSKKLLRDGGGSGRYWGAVPRRMIAAAGASDIWVANTLNRIYFGTALGGSCTATGSYSLSASTSTAPFPFKGDKPPYVASSSCANEDANCDFSDTREVWYGAGNTWMVGRFTGGTSCSNAVFTDPAPGVAKACYTAPAGSTARPAHDLNSDGFFYSRVRVCEKTSAGDLADVRDYGFCTRYPSGNYKPTGTVQKYSDRLRLAAFGYLMEQTYSAKGGRYGGVLRAPMKYVGAKTFDINGIENTPSGGNAAAEWDATTGVFAANPDGRTLSGTNATFDVSGVINYLNKFGRTGPLAGRYKVYDPVSELYYESLRYLQGLQPSEDAVSKMTTAMYDGYPVFTTWSDPYGDGRTSSSNYACLKSNIVVIGDINTHDGDYRFPKPDPALNHPNVDDWTKTVIAFEKGTAKEYLDGQGKKRETKGNPAPNADVRTHSIIGHSYWAHTHDIRGTDWTAQPSMQRPGLRVKSFFFDVNEHGNQKDANTRRNRNQFFTAAKYGGFESDPSNPGRKPFNTFGNPFQRQDGTADDNVWQDSARPGEASTYYLQSSARSVLSAFDSIFSRASTSARSIAGSAVQSKSLQTSNAVYQGAFDTSDWSGDLFSQAITISDGKASISPTPTWSASSRLAALSAPATSRNIVIGRAGNAVPKASPFLWDSLTDAQRADLGKLTPSTRADSLGSDRVSYLRGSNALESSQFRRRNRELLGDIINSSVVYSGAPANNINSTSYAAFRTANLGRTPAVFVGANDGMLHAFNASTGDELFGYIPSWMSPRLAALTDVNYVSHHQSYVDGPPVVAEAQVGSAGTSADWKTVLVSGTGAGGRGVFALDVTDPTAFDASKVMWEFTADDDVDMGFVVGQPQILKMRTSAPTATTATYKWFAVVASGVNNYTKASSDNKFSTGHPAIFLLDLSKAPETAWELGTNYYKVELPYDATLAVTKPTGVLNFKAAIATGGNREVAQIFAGDLHGNMWKLDFRSHGTSGWNMANLSAFKKASDNAPYPLFVAKDSEGKVQPISMAPTLVTATNDPRAILVAFGTGKYLEMDDRSSTAQNSFYVIYDDGTATPDATSNGSGAISGRARLRAATIDSKGAITVPGFTWGRATSDLTTASSVSSGWYMDYASSERQVSAATLRGDTLVFASLIPAAAGDSSSCGANGGGGNAYIVNVDTGIGTRSASTVGITGEPLVIEVASTVAAISNGTGQRARRITSQAISQGSGGIDNVGGGTGEKGRVEVTLIGGRLSWRQINNYLDLKRGS</sequence>
<name>A0A840FJ69_9BURK</name>
<dbReference type="InterPro" id="IPR008707">
    <property type="entry name" value="B-propeller_PilY1"/>
</dbReference>
<evidence type="ECO:0000313" key="4">
    <source>
        <dbReference type="EMBL" id="MBB4222606.1"/>
    </source>
</evidence>
<comment type="caution">
    <text evidence="4">The sequence shown here is derived from an EMBL/GenBank/DDBJ whole genome shotgun (WGS) entry which is preliminary data.</text>
</comment>
<dbReference type="RefSeq" id="WP_184639345.1">
    <property type="nucleotide sequence ID" value="NZ_JACIFZ010000003.1"/>
</dbReference>
<keyword evidence="1" id="KW-0479">Metal-binding</keyword>
<dbReference type="Pfam" id="PF05567">
    <property type="entry name" value="T4P_PilY1"/>
    <property type="match status" value="1"/>
</dbReference>
<proteinExistence type="predicted"/>
<evidence type="ECO:0000259" key="3">
    <source>
        <dbReference type="Pfam" id="PF05567"/>
    </source>
</evidence>
<reference evidence="4 5" key="1">
    <citation type="submission" date="2020-08" db="EMBL/GenBank/DDBJ databases">
        <title>Genomic Encyclopedia of Type Strains, Phase IV (KMG-V): Genome sequencing to study the core and pangenomes of soil and plant-associated prokaryotes.</title>
        <authorList>
            <person name="Whitman W."/>
        </authorList>
    </citation>
    <scope>NUCLEOTIDE SEQUENCE [LARGE SCALE GENOMIC DNA]</scope>
    <source>
        <strain evidence="4 5">34/80</strain>
    </source>
</reference>
<evidence type="ECO:0000256" key="2">
    <source>
        <dbReference type="ARBA" id="ARBA00022837"/>
    </source>
</evidence>
<gene>
    <name evidence="4" type="ORF">GGD71_003386</name>
</gene>
<evidence type="ECO:0000313" key="5">
    <source>
        <dbReference type="Proteomes" id="UP000524450"/>
    </source>
</evidence>
<protein>
    <submittedName>
        <fullName evidence="4">Type IV pilus assembly protein PilY1</fullName>
    </submittedName>
</protein>
<keyword evidence="2" id="KW-0106">Calcium</keyword>
<dbReference type="EMBL" id="JACIFZ010000003">
    <property type="protein sequence ID" value="MBB4222606.1"/>
    <property type="molecule type" value="Genomic_DNA"/>
</dbReference>
<dbReference type="GO" id="GO:0046872">
    <property type="term" value="F:metal ion binding"/>
    <property type="evidence" value="ECO:0007669"/>
    <property type="project" value="UniProtKB-KW"/>
</dbReference>
<evidence type="ECO:0000256" key="1">
    <source>
        <dbReference type="ARBA" id="ARBA00022723"/>
    </source>
</evidence>
<organism evidence="4 5">
    <name type="scientific">Variovorax guangxiensis</name>
    <dbReference type="NCBI Taxonomy" id="1775474"/>
    <lineage>
        <taxon>Bacteria</taxon>
        <taxon>Pseudomonadati</taxon>
        <taxon>Pseudomonadota</taxon>
        <taxon>Betaproteobacteria</taxon>
        <taxon>Burkholderiales</taxon>
        <taxon>Comamonadaceae</taxon>
        <taxon>Variovorax</taxon>
    </lineage>
</organism>